<evidence type="ECO:0000313" key="2">
    <source>
        <dbReference type="Proteomes" id="UP001161017"/>
    </source>
</evidence>
<protein>
    <submittedName>
        <fullName evidence="1">Uncharacterized protein</fullName>
    </submittedName>
</protein>
<dbReference type="Gene3D" id="3.20.20.80">
    <property type="entry name" value="Glycosidases"/>
    <property type="match status" value="1"/>
</dbReference>
<accession>A0AA43QL72</accession>
<dbReference type="EMBL" id="JAPUFD010000006">
    <property type="protein sequence ID" value="MDI1487659.1"/>
    <property type="molecule type" value="Genomic_DNA"/>
</dbReference>
<keyword evidence="2" id="KW-1185">Reference proteome</keyword>
<proteinExistence type="predicted"/>
<dbReference type="InterPro" id="IPR017853">
    <property type="entry name" value="GH"/>
</dbReference>
<name>A0AA43QL72_9LECA</name>
<gene>
    <name evidence="1" type="ORF">OHK93_006930</name>
</gene>
<dbReference type="Proteomes" id="UP001161017">
    <property type="component" value="Unassembled WGS sequence"/>
</dbReference>
<dbReference type="AlphaFoldDB" id="A0AA43QL72"/>
<evidence type="ECO:0000313" key="1">
    <source>
        <dbReference type="EMBL" id="MDI1487659.1"/>
    </source>
</evidence>
<organism evidence="1 2">
    <name type="scientific">Ramalina farinacea</name>
    <dbReference type="NCBI Taxonomy" id="258253"/>
    <lineage>
        <taxon>Eukaryota</taxon>
        <taxon>Fungi</taxon>
        <taxon>Dikarya</taxon>
        <taxon>Ascomycota</taxon>
        <taxon>Pezizomycotina</taxon>
        <taxon>Lecanoromycetes</taxon>
        <taxon>OSLEUM clade</taxon>
        <taxon>Lecanoromycetidae</taxon>
        <taxon>Lecanorales</taxon>
        <taxon>Lecanorineae</taxon>
        <taxon>Ramalinaceae</taxon>
        <taxon>Ramalina</taxon>
    </lineage>
</organism>
<dbReference type="SUPFAM" id="SSF51445">
    <property type="entry name" value="(Trans)glycosidases"/>
    <property type="match status" value="1"/>
</dbReference>
<sequence>MSSNLFALVSKSLQLSFIHGQAWSSSSSSVDTARRDLLSTNFTAPSNKDNLAVTITRADTGRLIARTNAPVNVSDTQVTFQWGDLASSLTGYAIAVTATGSNGHTYTAQTSLQRLPSRTDGGSVVKIDNLYGGLVVQEKGSKNWTPLFPFSFYFGSGLLEPKTTEVLTEWVNMGYNILHIIPPYDYNDYKKYAEEAEKLGLWLMYDMRHTFNDHDELVKQMELFKGFSNMLLWYTSDEPDGTQQPLDSTKNSYDTIKALDPYHPVSLVMNCENYHFEEYTSGADIILTDVYPIGVNTTWSTKFNAPVNTTYGDAGCDNCFGDNSLPNLPHRLSSYRTYSTQLGLGTGLQKPLWAVPQAFGPEDHWTRHPTADEEAAMVLLNVNHGVKGSVAWAWPPAQEIQDVSTELAKALTDPAVTRLVLGAQMVKIRDCGVDEGQVDVTAWVAGDGGSMLVGWVNPGRSVLDVTRIDLAAALEEAGKGATGVKSVVLGKGEWTVGPSGSSLVQAGGAGGLGPLEVNMLILDVGAVRVAGPAVVQGGSVATT</sequence>
<comment type="caution">
    <text evidence="1">The sequence shown here is derived from an EMBL/GenBank/DDBJ whole genome shotgun (WGS) entry which is preliminary data.</text>
</comment>
<reference evidence="1" key="1">
    <citation type="journal article" date="2023" name="Genome Biol. Evol.">
        <title>First Whole Genome Sequence and Flow Cytometry Genome Size Data for the Lichen-Forming Fungus Ramalina farinacea (Ascomycota).</title>
        <authorList>
            <person name="Llewellyn T."/>
            <person name="Mian S."/>
            <person name="Hill R."/>
            <person name="Leitch I.J."/>
            <person name="Gaya E."/>
        </authorList>
    </citation>
    <scope>NUCLEOTIDE SEQUENCE</scope>
    <source>
        <strain evidence="1">LIQ254RAFAR</strain>
    </source>
</reference>